<comment type="cofactor">
    <cofactor evidence="1">
        <name>pantetheine 4'-phosphate</name>
        <dbReference type="ChEBI" id="CHEBI:47942"/>
    </cofactor>
</comment>
<dbReference type="Proteomes" id="UP000432015">
    <property type="component" value="Unassembled WGS sequence"/>
</dbReference>
<feature type="domain" description="Carrier" evidence="5">
    <location>
        <begin position="6685"/>
        <end position="6760"/>
    </location>
</feature>
<dbReference type="InterPro" id="IPR001242">
    <property type="entry name" value="Condensation_dom"/>
</dbReference>
<dbReference type="Gene3D" id="3.40.50.1820">
    <property type="entry name" value="alpha/beta hydrolase"/>
    <property type="match status" value="3"/>
</dbReference>
<dbReference type="InterPro" id="IPR029058">
    <property type="entry name" value="AB_hydrolase_fold"/>
</dbReference>
<dbReference type="InterPro" id="IPR045851">
    <property type="entry name" value="AMP-bd_C_sf"/>
</dbReference>
<dbReference type="Gene3D" id="3.40.50.12780">
    <property type="entry name" value="N-terminal domain of ligase-like"/>
    <property type="match status" value="1"/>
</dbReference>
<protein>
    <submittedName>
        <fullName evidence="6">Amino acid adenylation domain-containing protein</fullName>
    </submittedName>
</protein>
<dbReference type="GO" id="GO:0072330">
    <property type="term" value="P:monocarboxylic acid biosynthetic process"/>
    <property type="evidence" value="ECO:0007669"/>
    <property type="project" value="UniProtKB-ARBA"/>
</dbReference>
<dbReference type="CDD" id="cd17652">
    <property type="entry name" value="A_NRPS_CmdD_like"/>
    <property type="match status" value="1"/>
</dbReference>
<evidence type="ECO:0000313" key="6">
    <source>
        <dbReference type="EMBL" id="MUN42823.1"/>
    </source>
</evidence>
<dbReference type="PROSITE" id="PS50075">
    <property type="entry name" value="CARRIER"/>
    <property type="match status" value="8"/>
</dbReference>
<dbReference type="FunFam" id="3.40.50.12780:FF:000012">
    <property type="entry name" value="Non-ribosomal peptide synthetase"/>
    <property type="match status" value="3"/>
</dbReference>
<evidence type="ECO:0000313" key="7">
    <source>
        <dbReference type="Proteomes" id="UP000432015"/>
    </source>
</evidence>
<dbReference type="NCBIfam" id="NF003417">
    <property type="entry name" value="PRK04813.1"/>
    <property type="match status" value="10"/>
</dbReference>
<dbReference type="SUPFAM" id="SSF56801">
    <property type="entry name" value="Acetyl-CoA synthetase-like"/>
    <property type="match status" value="8"/>
</dbReference>
<dbReference type="GO" id="GO:0044550">
    <property type="term" value="P:secondary metabolite biosynthetic process"/>
    <property type="evidence" value="ECO:0007669"/>
    <property type="project" value="UniProtKB-ARBA"/>
</dbReference>
<dbReference type="SUPFAM" id="SSF47336">
    <property type="entry name" value="ACP-like"/>
    <property type="match status" value="8"/>
</dbReference>
<dbReference type="GO" id="GO:0003824">
    <property type="term" value="F:catalytic activity"/>
    <property type="evidence" value="ECO:0007669"/>
    <property type="project" value="InterPro"/>
</dbReference>
<gene>
    <name evidence="6" type="ORF">GNZ18_40470</name>
</gene>
<dbReference type="FunFam" id="2.30.38.10:FF:000001">
    <property type="entry name" value="Non-ribosomal peptide synthetase PvdI"/>
    <property type="match status" value="7"/>
</dbReference>
<dbReference type="CDD" id="cd05930">
    <property type="entry name" value="A_NRPS"/>
    <property type="match status" value="4"/>
</dbReference>
<feature type="non-terminal residue" evidence="6">
    <location>
        <position position="1"/>
    </location>
</feature>
<dbReference type="GO" id="GO:0031177">
    <property type="term" value="F:phosphopantetheine binding"/>
    <property type="evidence" value="ECO:0007669"/>
    <property type="project" value="InterPro"/>
</dbReference>
<dbReference type="InterPro" id="IPR000873">
    <property type="entry name" value="AMP-dep_synth/lig_dom"/>
</dbReference>
<dbReference type="InterPro" id="IPR010071">
    <property type="entry name" value="AA_adenyl_dom"/>
</dbReference>
<dbReference type="CDD" id="cd19540">
    <property type="entry name" value="LCL_NRPS-like"/>
    <property type="match status" value="4"/>
</dbReference>
<dbReference type="InterPro" id="IPR036736">
    <property type="entry name" value="ACP-like_sf"/>
</dbReference>
<dbReference type="Gene3D" id="2.30.38.10">
    <property type="entry name" value="Luciferase, Domain 3"/>
    <property type="match status" value="8"/>
</dbReference>
<dbReference type="GO" id="GO:0043041">
    <property type="term" value="P:amino acid activation for nonribosomal peptide biosynthetic process"/>
    <property type="evidence" value="ECO:0007669"/>
    <property type="project" value="TreeGrafter"/>
</dbReference>
<dbReference type="NCBIfam" id="TIGR01733">
    <property type="entry name" value="AA-adenyl-dom"/>
    <property type="match status" value="6"/>
</dbReference>
<dbReference type="NCBIfam" id="NF004282">
    <property type="entry name" value="PRK05691.1"/>
    <property type="match status" value="11"/>
</dbReference>
<dbReference type="GO" id="GO:0005737">
    <property type="term" value="C:cytoplasm"/>
    <property type="evidence" value="ECO:0007669"/>
    <property type="project" value="TreeGrafter"/>
</dbReference>
<dbReference type="FunFam" id="3.30.300.30:FF:000010">
    <property type="entry name" value="Enterobactin synthetase component F"/>
    <property type="match status" value="6"/>
</dbReference>
<feature type="domain" description="Carrier" evidence="5">
    <location>
        <begin position="4567"/>
        <end position="4641"/>
    </location>
</feature>
<dbReference type="InterPro" id="IPR006162">
    <property type="entry name" value="Ppantetheine_attach_site"/>
</dbReference>
<dbReference type="Gene3D" id="3.30.559.10">
    <property type="entry name" value="Chloramphenicol acetyltransferase-like domain"/>
    <property type="match status" value="7"/>
</dbReference>
<dbReference type="InterPro" id="IPR009081">
    <property type="entry name" value="PP-bd_ACP"/>
</dbReference>
<dbReference type="FunFam" id="1.10.1200.10:FF:000005">
    <property type="entry name" value="Nonribosomal peptide synthetase 1"/>
    <property type="match status" value="2"/>
</dbReference>
<evidence type="ECO:0000256" key="3">
    <source>
        <dbReference type="ARBA" id="ARBA00022450"/>
    </source>
</evidence>
<dbReference type="InterPro" id="IPR020806">
    <property type="entry name" value="PKS_PP-bd"/>
</dbReference>
<reference evidence="6 7" key="1">
    <citation type="submission" date="2019-11" db="EMBL/GenBank/DDBJ databases">
        <authorList>
            <person name="Cao P."/>
        </authorList>
    </citation>
    <scope>NUCLEOTIDE SEQUENCE [LARGE SCALE GENOMIC DNA]</scope>
    <source>
        <strain evidence="6 7">NEAU-AAG5</strain>
    </source>
</reference>
<name>A0A7K1LER3_9ACTN</name>
<dbReference type="Pfam" id="PF00501">
    <property type="entry name" value="AMP-binding"/>
    <property type="match status" value="8"/>
</dbReference>
<sequence>APGGKYALLQAQVTDLGNTVVFASLATGGELHILPEEAVTDPAAVSGYLAEHGIDYVKAVPSHLAALSSVAGARNVLPARSLVLGGEAASPEWVRELVEAAGECAVFNHYGPTEATIGVTTTRLSSGDVVPVGSPVGNTRVFVLDESLRPVAPGVTGELYVAGAQLARGYVGRPALTAERFVACPFVAGERMYRTGDRVRWTQDGLLVFAGRTDDQVKIRGFRIEPGEVQAALAAHPRVAQAAVVARQDVPGELRLVAYIVADDPEDEGLATVVRQFAAQRLPEHMVPSAVVVLEALPLTGNGKLDRKALPAPDFAGSAGQGRAPSNIREEILCAAFAEVLGLNNVRVDDDFFDLGGHSLAAVRLVEVLRGRGVSVSVRTLFDTPTVAGLAASAGAERVEVPENLIPAGAAEITPEMLPLADLDAAEIERVTASVEGGAANIADIYPLAPLQEGLLFHHLLAGGGDDAYVMPAVLEFDSRDRLDTFLDALQHVVDRHDIYRTSYVWEGLREPVQVVWRHAALSIREVELDLRAADRVTDLVERGGATMDLRRAPLLDVHVAAVPGSDAWLLLARAHHMVRDGTALEVLLDEVRAYVAGRGEELPEPLPFRNFVAQARGGVEESEHERYFADLLGDVEEPTAPFGVADAHGDGSGIVRARIEAVPELRGRLRDVARRAGVSTATVMHVAWARVLAAVSGREDVVFGTVLFGRMNAGVGADRVPGPFINTLPVRVRTAGRGGALAAVREMRGQLAGLMEHEHAPLVVAQRASGVADGSPLFTSCLNYRRNTGADLDERWDMAMEGTRLLFTRERTNYPLALSVDDDGDGIALTVDAVAPIDPVAVGALVRAAAGNLVSALETALDGGPDLPLGAVAVLDGDERRRVLDGWNDTAAGTVPATVPELFEAWAARTPDAVAVASDAGDLSYAELDARANRVARLLAGRGVGAESVVAVVMDRGPELITTLLGVLKAGAAYLPIDPDYPEERIALMLGDSGAECVLASAAHAASVPGGGAVVLDAPDTAAEVARLDAGPLTDAERAAAPSPAHPAYMIFTSGSTGRPKGVVVTHTGVASLVATQVRRFEVGAGSRVLQFASPGFDAATWELVMALCSGAALVVAPAEDMLPGAGLAGVAARHRVTHLTVPPAALAVMEPDDLASVTTLVSAGEALGGELVERWSRGRRFVNAYGPSETTVCATMSDPLAPGDDRPGIGGPITDTRVYVLDGALRPVPVGVAGELYVAGAGLARGYAGRPGLTAERFVANPFGGGDRLYRTGDRVLWTASGGLEFAGRTDDQVKIRGFRIEPAEVRTVVAGHPGVAQAAVVAREDVPGDRRLVAYVVPSGEDEALPARIQEHVGERMPDYMVPSAVVVLEALPFTTNGKLDRKALPAPEYAARSTGRAASGPREELLCGAFAEVLGVPEVGVDDDFFAMGGHSLLAVRLVSRIRAVLDVEVPLRVLFDAPTVARLAERLDGTAPARTALTAADRPARVPLSFAQRRLWFVGQVEGPSATYNVPVALRLSGDVDAGALDAAFRDVIGRHEVLRTVFPTTGGDPYQHVLELDDLSWGLTVADVAPGDLDGAVAEAAGHVFDLESEPPIRARLFTAGPDEHVLVVVFHHIAGDGWSTGPLARDLSSAYTARILGRAPVWKALPVQYADYALRQRELLGDENDPASVISGQVAYWRDALAGAPEELDLPTDRPRPAAASHRGHRVPIEIPADVHARVLETARAEGVTTYMVVQAALAVLLSRLGAGTDIPIGSATAGRTDEALDDLVGFFVNTLVVRTDLSGNPGFRDVLARVRDAGLAGLAHQDVPFEKLVEELSPARSMARHPLFQVMLTWQNNAEAVVDLPGLRAEPMAAGTSPARFDLDVVLGEDFAADGAPGGVRGSLIAAADLFEVESATRFAERLTRVLDLLVTDPRTRLAAVPVLAEDELREVLAGGTGEAGEVPHGSVVEWFEAQAARSPDAVAVVAGERSWTFAELDARAGCLARLLGERGVGVGSLVAVVVERSADLVVSLLAVLKAGGAYVPVDPEYPAERIGFVLADASPVCVLASAATVGVLPTDVADVLVVEDLDLAGQPLERRASVEADDSAYVIHTSGSTGRPKGVVVGHGALVNHLWAMGERVPLGPEDRLVAVTTVSFDIAALELFLPLVSGARVVLADRETVAEPRALAELVRGSGGTVMQAVPSLWRALLDVGDWPAEVRVLVGGEALPQELATRMHALGLDAVNVYGPTEATIWATSAPVDAGPVSIGRPFANTSAFVLDEFLQPVAPGVTGELYLAGAQLARGYLGRPELTAERFVACPFVSSARMYRTGDLARWRGDGTLECLGRTDDQVKVRGFRIELGEVEAALERLGGVARAAATVHDGRLAGYVVADSDSVPDLAELRVQVSQILPGYMVPSVFMVLDALPLTANGKLDRKALPAPDQTGGTSGRAPSNAREEILCAVFAEVLGLDGVGVDDDFFALGGHSLLAVRLVERLRGHGIQVPVRALFESSTPAGLAAVAGTEAFTVPELPPVELSAAELDRIVATVEGGAPNVADIYPLAPLQEGLLFHHLLADGGDDAYVMPTVLEFDSRDLLDAFNEALQHVVDRHDILRTSIVWEGLREPVQVVARRAVLPVEEVALDPAGADPVTELVAAVGTSMDLGRAPLISVHTAPDGDRWLALIRAHHMVQDHTALDVLLGEVRAFVEGRAGWLPTPPPFREFVARARAGAGAEEHERYFTGLLGDVDEPTAPFGLLDVRGEGEGAAHAVVPFEAELSTRLREVSRRLGSSVATVMHVAWARALAAVSGRDDVVFGTVLSGRMGAGAGADRMPGPFINTLPVRVRTGGPDVRAAVTAMREQLAALMVHEHAPLSLAQRAGAVPGDSPLFTALFNYRHNTETKDIAGVRTVFSRERSNYPLAVSVDDDGTDIALAVDAVAPVAPHAVAALVRTATHGLVAALEAALDGGAPALLDAVDVLDADDEHRLLVEWNDTASDVPPATVPELFEAQAARTPDAVAVVFGDERLTYAELDARANRLARFLVGRGAGPEASVGVCLERGADLLPALLAVLKAGAAYLPIDPDYPAERIAHMLADAAPAVVLTSAHTAEQVAATATIVLDDPDTAGALAALPATPLGPDERTLASPLNPAYVIYTSGSTGRPKGVVVPHAGLTNLFGFSRAGAFARDGRRLRVALTWSLSFDAAWEFLLWMVAGHELHVIADDVRRDTPALMGHIAAHGIEGVSVTPSQAERMVEEGLLDDPALRPKVLLLGGEAVGAELWERIGRSEGTLGLNLYGPTECTVHVLACEVAESPRPLVGRPLANTRAYVLDGSLRPVPAGVAGELYVSGTGLARGYAGRAGLTAERFTACPFEPGVRMYRTGDLVRWDADGRLEFLGRADDQVKVRGFRIEPGEVEAAVAAHPGVSRVSVVVREDVPGDRRLVAYVVPVGGDDAGTLPESVRESVRRRLPDFMVPSAVVALDALPLTPNGKLDRAALPVPRYAAGAGRAPSTVREQLLCGVFAEVLGLERAGVDDDFFALGGHSLLATRLISRVRTVLGVEVPLRTLFRAPTPAGLAALLGDAPAARAALGAAERPETVPLSFAQRRLWFIGQLDGADSTYNIPIALRLSGAVDRGALTLALRDVIGRHEVLRTRIGVLDGEPFQRVADLADLDWAPTVAEVAPDRLAGAVAEAAGRPFDPASEIPIRAWLFETAPDERTLVVVVHHIAGDGWSMEPLARDLSTAYAARVEGREPEWEPLPVQYADYALWQRELLGDESDPDSVMSRQVAYWRDALAGSPEELALPFDRPRPAVSSHRGHEVPVEVPADVHARLADVARTEGVTTYMVVQAALVMLLSRLGAGTDVPTGAANAGRTDDALDDLVGFFINTLVVRADLSGDPTFREVLARVRETSLAALEHQDVPFERLVEELSPARSLSRHPLFQVMLKVQNNAEPVLDLPGVRVSGTKARTSAAKFDLDWTLAETFDEGGAPAGLRGGLVAAADLFDPGTAEGIVRRWVRVLGLLVAAPETRLSAVEILDEGERRLVLAEWNDTAREVGAASLPELFEAQVARTPDATALVFDGVALTFAEVEERANRVARLLVGRGVGPESRVGVCLERGAELIVAILGVLKAGGAYVPLDPEYPADRIAYMIEDAAPVTVVTTASAGAALPGKAARLVLDDPGTVAELAALDGSALSGHARPLPAHPAYVIYTSGSTGRPKGVVVEHRAITGLCEQHRTAVYGPMAARAGGGRLRVALTTSVSFDASWNQLAALFTGHELHVIDAATWGDAGALARRLVEGRIDFAEVTPSYLRLLVDEGLFEGAGWRPLGVGVGGEAVAPELWTRLRSLEGTDGLNLYGPTETTVVAAVARTSMSAAPVIGVPVAGARVYVLDERLRPVPVGVPGELYVAGTGVARGYANRPGLTAERFVASPFDPGARVYRSGDRVRWTAAGHLEFLGRADDQVKIRGFRVEPGEVQAVIAAHPAVGQAVVAVREDVPGDRRLIGYVVPSAAVADLPADVRGFVAERLPDYMVPSAVVVLDALPLTAGGKLDRAALPEPEYAGAAAARGPSTVREEIVCAAFAEVLGVETVGVDDDFFQLGGQSLLAIRLVALLRSRGVSVPVRAFFQAPTPAGLAAALDAGRPQAPPNLIPPDATEITPEMLPLADLDAAEVGRVVATVAGGAPNVADIYPLAPLQEGLLFHHLLVDGGDDAYVLPTVLEFDTRARLDAFADALQHVIDRHDIFRTSIVWEGVREPVQVVWRRAALPVREIVLDPGGPGQVEQLLAAAGLAMDLRRAPLMDLHIAAAPGGRWVALVRAHHAVRDHTALEILFEEVQAFLAGRGDRLPAPLPFRDFVAQARSGVDRAEHERHFAELLGDVDETTAPFDQVDVRGDGGALVRELVPVEPDLHARLLEVARGLGASPATLMHVAWARVLAAVSSRDDVVFGTVLFGRMNAGAGADRVPGPFMNTLPVRMRTGEVGVLDAVSAMRGQLAGLLEHEHAPLAVAQRASGVAGDTPLFTSLLNYRHNTALASSGETGGRLEGVTLLYSEERDNFPLSVSVDDEGDRIRLAVDAVPPIDPRAVGSLLHTAVRNLVAALENGRNVPLGAIGVLDDDERGRVLVEWNDTGAEVPPVSVVGLFEAQVVARPDAAALVDGDVRLTYAELDGRANRLARLLIGRGVGRESVVAPVLGRGADLVVAMLAALKAGGAYLCVDPGFPGERVAAMFAEERPVLVLASSGTLASVPDTDIPVTVLDDPETERALDGVSAEPLGEGERSPVLPDQLLYVTYTSGSTGRPKAVGVSDGGFANTVAALDRFGAGPGSRVAQFSSVTFDILCLEWSMALTNGGTLVVVPDERRLGDALAEFIAEQEITHLTVPPSVLAGVAADAVPADVVIEVGSEPCPPELIERWAPGRKLLNTYGQTETTADAVVWRAAAGRPDVPIGSPIRNTRVYVLDERLSPVPVGVAGEVYIAGAGVSRGYLNRPALTAERFVSDPFGGPGERMYRTGDRVRWTPDGLLVFAGRADDQVKIRGFRIEPGDVRSAVAAHPGVRQAAILVREDTPGEKRLVAYVVPAGAAGEDLPAAVRAFVGERLPDYMVPSAVVVMDALPLTVNGKLDRRALPAPVYASGAGRGANTLQEEILCGVFAQVLGLDGIGAEDDFFELGGHSLLATRLISRVRTVLGVEVPLRTMFDAPTVAGLASRLAANGAGAARTPLTRRERPERIPLSFAQQRLWFIGQLEGPSATYNVPVALRLSGQVDQEALALALRDVLDRHEVLRTRLTVVDGVPYQQVLDLADLDWELEAAGAPADLDAAVDEVIRYPFDLSEEVPIRAWLFEEGERERVLVVVLHHIASDGWSPRPLAMDLSAAYAARREGRAPEWEPLPVQYADYALWQRELLGDENDPGSLISRQVAYWRDALAGAPEELSLPTDHRRPPVAGHRGHRAPVEVPAGVHARLREIAREENVTTFMVLQAALAMLLSRLGAGTDVPIGSPNAGRSDEALDDLVGFFINTLVVRTDLSGDPTFREVLARVRERGLAAFTHQDVPFEKLVEELSPSRSMARHALFQVMLTLQNNADADLDLPGLRVTALPLGAATAKFDLDVLVGEVFDAGGAPAGVRGSVIAAADLFEPRTADALAERLVRTLERLADAPDLRLSGLDAFGAGERDRMLTAWNDTAVDVPRATVPELFAARVAADPGAAAVVAGGAATSYAELDARSDRLARVLADRGVGPETTVGVCLERGADLLVALLGVLKAGGAYVPIDPEYPADRVAYMIEDSAPAAVLVSAGTAGLLPSPALGLTVDAPEPDERPEIPSPRPEHPAYVVYTSGSTGRPKGVQVSHAGVASLVAGHVRDLGVGPGSRVGQFASVGFDTFGWEWLMALMTGATLVVIPPERRLGDALPRMLAEQRVTHVTLPPAVLATLEDGAIGPDATLVVAGEACPPELMARWARGRRMFNSYGPTETTVDATLWRCDPDAAETAIGRPVANTRVYVLDERLAPVPAGVAGELYVAGAGLARGYLGRAALTAERFVANPFGAGGRLYRTGDRARWTTGGDLVFAGRADDQVKIRGVRVEPGEVGAVVAEHPAVARSAVVVREDVPGDRRLIAYVVPGADAGRPADLPASVLEFTAARLPEYMVPSAVVVLDELPLTVNGKLDRDALPAPSAAGGPPAGRGPSDVREEILCAVFAQVLDVERVGADDDFFALGGHSLLAVRLASRVRAVLGVELDIRVVFEEPTPAGLAARLTGGAATSRAPLAAAPRPERVPLSFAQRRLWFIEQLEGPSTTYTMPVALRLSGEVDEGALGAAFRDVIARHEALRTVFGAADGEPFQRVLAPEAVRWDLAVSRVPEADLPTAVAEAAGHVFDLAAEVPIRAWLLEAAPDERVLVIVVHHIASDGWSTGLLARDLSAAYAARRGGRAPAFEALPVQYADYALWQRDLLGDEDDPESVISRQIAYWRGALAGAPEELALPADRPRPHVASYRGHTVPLDVPAEAHARLVEVARAEGVTTFMVLQAALAVLLSRLGAGTDVPIGSDNAGRTDVALDDLVGFFVNTLVLRTDLSGDPTFRDVLRRVRETSLAAIGNQDLPFERLVEELSPARSRSRHPLFQVMLTLQNNARAVAELPGVRVAPVPTGTSVALFDLDLSVEEVFGAGGAPAGVRGAVTAAADLFDAASVTALAERFGRVLSRLVATPETRLGEVEILGEDERTRLLVEWNAADAPDEARSVPELFAAQAARTPDAVAVESAAGALSYAELDARSDRLARLLADRGAGPETAVGVRLERGADLVVALLAVLKTGAALLPLGTARTAAPGAAPAIVVTPETVASLTAPDPGALSLDGSPLDHLACVLDEEGVMVTHAGLARMAVARARELEIGPGARVAPADGALAREATAALLAGATLALSAPQAPAPDTAGPALGGSAVYVLDAALRPVPPGVVGDLYVGGAGLARGYAGRPGATAERFVASPFGAGERLHRTGGRARWTTAGRLVRVTDPAPERAGAGRAALDRRLVAYVVPAPGAVVDPAELRAYLRAHLPESMVPAALMTLAELPLTANGKVDAANLPAPDPAARAGGGRPPADEREERLCALFAEVLGLPEVGVDDDFFALGGHSLLATVLQSRILASMGVEVQLRTLFDAPTVASFAARLGERPASSRPALRRMRDR</sequence>
<organism evidence="6 7">
    <name type="scientific">Actinomadura litoris</name>
    <dbReference type="NCBI Taxonomy" id="2678616"/>
    <lineage>
        <taxon>Bacteria</taxon>
        <taxon>Bacillati</taxon>
        <taxon>Actinomycetota</taxon>
        <taxon>Actinomycetes</taxon>
        <taxon>Streptosporangiales</taxon>
        <taxon>Thermomonosporaceae</taxon>
        <taxon>Actinomadura</taxon>
    </lineage>
</organism>
<dbReference type="InterPro" id="IPR025110">
    <property type="entry name" value="AMP-bd_C"/>
</dbReference>
<dbReference type="SMART" id="SM00823">
    <property type="entry name" value="PKS_PP"/>
    <property type="match status" value="8"/>
</dbReference>
<keyword evidence="4" id="KW-0597">Phosphoprotein</keyword>
<dbReference type="SUPFAM" id="SSF52777">
    <property type="entry name" value="CoA-dependent acyltransferases"/>
    <property type="match status" value="14"/>
</dbReference>
<dbReference type="CDD" id="cd19544">
    <property type="entry name" value="E-C_NRPS"/>
    <property type="match status" value="3"/>
</dbReference>
<dbReference type="PROSITE" id="PS00455">
    <property type="entry name" value="AMP_BINDING"/>
    <property type="match status" value="6"/>
</dbReference>
<feature type="domain" description="Carrier" evidence="5">
    <location>
        <begin position="5637"/>
        <end position="5712"/>
    </location>
</feature>
<dbReference type="InterPro" id="IPR042099">
    <property type="entry name" value="ANL_N_sf"/>
</dbReference>
<dbReference type="FunFam" id="3.40.50.980:FF:000001">
    <property type="entry name" value="Non-ribosomal peptide synthetase"/>
    <property type="match status" value="5"/>
</dbReference>
<evidence type="ECO:0000256" key="1">
    <source>
        <dbReference type="ARBA" id="ARBA00001957"/>
    </source>
</evidence>
<feature type="domain" description="Carrier" evidence="5">
    <location>
        <begin position="324"/>
        <end position="398"/>
    </location>
</feature>
<evidence type="ECO:0000256" key="4">
    <source>
        <dbReference type="ARBA" id="ARBA00022553"/>
    </source>
</evidence>
<dbReference type="PANTHER" id="PTHR45527">
    <property type="entry name" value="NONRIBOSOMAL PEPTIDE SYNTHETASE"/>
    <property type="match status" value="1"/>
</dbReference>
<dbReference type="Pfam" id="PF00550">
    <property type="entry name" value="PP-binding"/>
    <property type="match status" value="8"/>
</dbReference>
<accession>A0A7K1LER3</accession>
<evidence type="ECO:0000256" key="2">
    <source>
        <dbReference type="ARBA" id="ARBA00006432"/>
    </source>
</evidence>
<dbReference type="Gene3D" id="3.40.50.980">
    <property type="match status" value="13"/>
</dbReference>
<dbReference type="Gene3D" id="3.30.300.30">
    <property type="match status" value="8"/>
</dbReference>
<dbReference type="GO" id="GO:0008610">
    <property type="term" value="P:lipid biosynthetic process"/>
    <property type="evidence" value="ECO:0007669"/>
    <property type="project" value="UniProtKB-ARBA"/>
</dbReference>
<proteinExistence type="inferred from homology"/>
<feature type="domain" description="Carrier" evidence="5">
    <location>
        <begin position="7594"/>
        <end position="7669"/>
    </location>
</feature>
<dbReference type="PANTHER" id="PTHR45527:SF1">
    <property type="entry name" value="FATTY ACID SYNTHASE"/>
    <property type="match status" value="1"/>
</dbReference>
<dbReference type="Pfam" id="PF00668">
    <property type="entry name" value="Condensation"/>
    <property type="match status" value="7"/>
</dbReference>
<feature type="domain" description="Carrier" evidence="5">
    <location>
        <begin position="3502"/>
        <end position="3577"/>
    </location>
</feature>
<keyword evidence="3" id="KW-0596">Phosphopantetheine</keyword>
<feature type="domain" description="Carrier" evidence="5">
    <location>
        <begin position="1401"/>
        <end position="1476"/>
    </location>
</feature>
<dbReference type="EMBL" id="WOFH01000026">
    <property type="protein sequence ID" value="MUN42823.1"/>
    <property type="molecule type" value="Genomic_DNA"/>
</dbReference>
<dbReference type="Gene3D" id="1.10.1200.10">
    <property type="entry name" value="ACP-like"/>
    <property type="match status" value="5"/>
</dbReference>
<dbReference type="InterPro" id="IPR020845">
    <property type="entry name" value="AMP-binding_CS"/>
</dbReference>
<dbReference type="PROSITE" id="PS00012">
    <property type="entry name" value="PHOSPHOPANTETHEINE"/>
    <property type="match status" value="5"/>
</dbReference>
<dbReference type="FunFam" id="1.10.1200.10:FF:000016">
    <property type="entry name" value="Non-ribosomal peptide synthase"/>
    <property type="match status" value="6"/>
</dbReference>
<keyword evidence="7" id="KW-1185">Reference proteome</keyword>
<feature type="domain" description="Carrier" evidence="5">
    <location>
        <begin position="2443"/>
        <end position="2517"/>
    </location>
</feature>
<evidence type="ECO:0000259" key="5">
    <source>
        <dbReference type="PROSITE" id="PS50075"/>
    </source>
</evidence>
<dbReference type="Gene3D" id="3.30.559.30">
    <property type="entry name" value="Nonribosomal peptide synthetase, condensation domain"/>
    <property type="match status" value="7"/>
</dbReference>
<dbReference type="Pfam" id="PF13193">
    <property type="entry name" value="AMP-binding_C"/>
    <property type="match status" value="8"/>
</dbReference>
<dbReference type="InterPro" id="IPR023213">
    <property type="entry name" value="CAT-like_dom_sf"/>
</dbReference>
<comment type="caution">
    <text evidence="6">The sequence shown here is derived from an EMBL/GenBank/DDBJ whole genome shotgun (WGS) entry which is preliminary data.</text>
</comment>
<comment type="similarity">
    <text evidence="2">Belongs to the ATP-dependent AMP-binding enzyme family.</text>
</comment>